<dbReference type="PROSITE" id="PS00237">
    <property type="entry name" value="G_PROTEIN_RECEP_F1_1"/>
    <property type="match status" value="1"/>
</dbReference>
<dbReference type="PANTHER" id="PTHR24248">
    <property type="entry name" value="ADRENERGIC RECEPTOR-RELATED G-PROTEIN COUPLED RECEPTOR"/>
    <property type="match status" value="1"/>
</dbReference>
<dbReference type="PROSITE" id="PS50262">
    <property type="entry name" value="G_PROTEIN_RECEP_F1_2"/>
    <property type="match status" value="1"/>
</dbReference>
<accession>A0A210PP96</accession>
<evidence type="ECO:0000256" key="6">
    <source>
        <dbReference type="ARBA" id="ARBA00023136"/>
    </source>
</evidence>
<evidence type="ECO:0000256" key="7">
    <source>
        <dbReference type="ARBA" id="ARBA00023157"/>
    </source>
</evidence>
<evidence type="ECO:0000256" key="9">
    <source>
        <dbReference type="ARBA" id="ARBA00023224"/>
    </source>
</evidence>
<evidence type="ECO:0000313" key="14">
    <source>
        <dbReference type="EMBL" id="OWF38298.1"/>
    </source>
</evidence>
<dbReference type="GO" id="GO:0004993">
    <property type="term" value="F:G protein-coupled serotonin receptor activity"/>
    <property type="evidence" value="ECO:0007669"/>
    <property type="project" value="UniProtKB-ARBA"/>
</dbReference>
<evidence type="ECO:0000256" key="10">
    <source>
        <dbReference type="RuleBase" id="RU000688"/>
    </source>
</evidence>
<dbReference type="SMART" id="SM01381">
    <property type="entry name" value="7TM_GPCR_Srsx"/>
    <property type="match status" value="1"/>
</dbReference>
<feature type="domain" description="G-protein coupled receptors family 1 profile" evidence="13">
    <location>
        <begin position="61"/>
        <end position="525"/>
    </location>
</feature>
<reference evidence="14 15" key="1">
    <citation type="journal article" date="2017" name="Nat. Ecol. Evol.">
        <title>Scallop genome provides insights into evolution of bilaterian karyotype and development.</title>
        <authorList>
            <person name="Wang S."/>
            <person name="Zhang J."/>
            <person name="Jiao W."/>
            <person name="Li J."/>
            <person name="Xun X."/>
            <person name="Sun Y."/>
            <person name="Guo X."/>
            <person name="Huan P."/>
            <person name="Dong B."/>
            <person name="Zhang L."/>
            <person name="Hu X."/>
            <person name="Sun X."/>
            <person name="Wang J."/>
            <person name="Zhao C."/>
            <person name="Wang Y."/>
            <person name="Wang D."/>
            <person name="Huang X."/>
            <person name="Wang R."/>
            <person name="Lv J."/>
            <person name="Li Y."/>
            <person name="Zhang Z."/>
            <person name="Liu B."/>
            <person name="Lu W."/>
            <person name="Hui Y."/>
            <person name="Liang J."/>
            <person name="Zhou Z."/>
            <person name="Hou R."/>
            <person name="Li X."/>
            <person name="Liu Y."/>
            <person name="Li H."/>
            <person name="Ning X."/>
            <person name="Lin Y."/>
            <person name="Zhao L."/>
            <person name="Xing Q."/>
            <person name="Dou J."/>
            <person name="Li Y."/>
            <person name="Mao J."/>
            <person name="Guo H."/>
            <person name="Dou H."/>
            <person name="Li T."/>
            <person name="Mu C."/>
            <person name="Jiang W."/>
            <person name="Fu Q."/>
            <person name="Fu X."/>
            <person name="Miao Y."/>
            <person name="Liu J."/>
            <person name="Yu Q."/>
            <person name="Li R."/>
            <person name="Liao H."/>
            <person name="Li X."/>
            <person name="Kong Y."/>
            <person name="Jiang Z."/>
            <person name="Chourrout D."/>
            <person name="Li R."/>
            <person name="Bao Z."/>
        </authorList>
    </citation>
    <scope>NUCLEOTIDE SEQUENCE [LARGE SCALE GENOMIC DNA]</scope>
    <source>
        <strain evidence="14 15">PY_sf001</strain>
    </source>
</reference>
<evidence type="ECO:0000259" key="13">
    <source>
        <dbReference type="PROSITE" id="PS50262"/>
    </source>
</evidence>
<keyword evidence="5 10" id="KW-0297">G-protein coupled receptor</keyword>
<feature type="transmembrane region" description="Helical" evidence="12">
    <location>
        <begin position="161"/>
        <end position="183"/>
    </location>
</feature>
<feature type="transmembrane region" description="Helical" evidence="12">
    <location>
        <begin position="42"/>
        <end position="70"/>
    </location>
</feature>
<dbReference type="InterPro" id="IPR017452">
    <property type="entry name" value="GPCR_Rhodpsn_7TM"/>
</dbReference>
<evidence type="ECO:0000256" key="2">
    <source>
        <dbReference type="ARBA" id="ARBA00022475"/>
    </source>
</evidence>
<evidence type="ECO:0000256" key="4">
    <source>
        <dbReference type="ARBA" id="ARBA00022989"/>
    </source>
</evidence>
<protein>
    <submittedName>
        <fullName evidence="14">Octopamine receptor</fullName>
    </submittedName>
</protein>
<keyword evidence="4 12" id="KW-1133">Transmembrane helix</keyword>
<feature type="transmembrane region" description="Helical" evidence="12">
    <location>
        <begin position="119"/>
        <end position="140"/>
    </location>
</feature>
<feature type="transmembrane region" description="Helical" evidence="12">
    <location>
        <begin position="473"/>
        <end position="493"/>
    </location>
</feature>
<evidence type="ECO:0000256" key="8">
    <source>
        <dbReference type="ARBA" id="ARBA00023170"/>
    </source>
</evidence>
<dbReference type="STRING" id="6573.A0A210PP96"/>
<dbReference type="GO" id="GO:0005886">
    <property type="term" value="C:plasma membrane"/>
    <property type="evidence" value="ECO:0007669"/>
    <property type="project" value="UniProtKB-SubCell"/>
</dbReference>
<keyword evidence="3 10" id="KW-0812">Transmembrane</keyword>
<comment type="similarity">
    <text evidence="10">Belongs to the G-protein coupled receptor 1 family.</text>
</comment>
<keyword evidence="15" id="KW-1185">Reference proteome</keyword>
<feature type="region of interest" description="Disordered" evidence="11">
    <location>
        <begin position="275"/>
        <end position="301"/>
    </location>
</feature>
<dbReference type="Pfam" id="PF00001">
    <property type="entry name" value="7tm_1"/>
    <property type="match status" value="1"/>
</dbReference>
<evidence type="ECO:0000256" key="11">
    <source>
        <dbReference type="SAM" id="MobiDB-lite"/>
    </source>
</evidence>
<dbReference type="EMBL" id="NEDP02005569">
    <property type="protein sequence ID" value="OWF38298.1"/>
    <property type="molecule type" value="Genomic_DNA"/>
</dbReference>
<dbReference type="OrthoDB" id="5951059at2759"/>
<dbReference type="GO" id="GO:0071880">
    <property type="term" value="P:adenylate cyclase-activating adrenergic receptor signaling pathway"/>
    <property type="evidence" value="ECO:0007669"/>
    <property type="project" value="TreeGrafter"/>
</dbReference>
<dbReference type="Gene3D" id="1.20.1070.10">
    <property type="entry name" value="Rhodopsin 7-helix transmembrane proteins"/>
    <property type="match status" value="2"/>
</dbReference>
<dbReference type="Proteomes" id="UP000242188">
    <property type="component" value="Unassembled WGS sequence"/>
</dbReference>
<dbReference type="PRINTS" id="PR00237">
    <property type="entry name" value="GPCRRHODOPSN"/>
</dbReference>
<dbReference type="AlphaFoldDB" id="A0A210PP96"/>
<sequence length="552" mass="61517">MANLPSVVINSSWALSGDVSYQGVINDTHGQRNDSMATVSEVINYGIIVFGVFVITATILGNSLVILAIIVDKKLRRVGNIFIVNLAVSDILVGAIVSPLSLVYQITGEWPFGRQLCDLWISVDIICCTASILNLCVISYDRYNAISQPLKYAKHRTTRRALTLVTLVWLYSCCIALPPLLGWSKPTEMTSHGLNNCQVTRHVGYTFYSTIGAFYLPLCIMVCFYARIFVVTSSRGKQWVRGPGSSCRFQRRRSRNKRDNENSKVVCCLPCPCRSKQENESSKSVTTQTDRSNTRNSSLSSSIRRSTFDYSSTVQSDLHRKAVMFSPRASTASTSTGDVVLEITQGRRKQTIHRRLYRQISNPNSDSSYTTSTTTSTTAETSFSESSSAGSDTRTSRRASNVIYNLLAANIMAAEILRDSVKGVQFAPQHRSPLLIEEEIRPEPLIPKETVRATRRKRKNVSLPHEKRAVKTLGIVVGCFIFCWLPFFVVTIIVPLCQNCNVSPIVTGIVLWLGYCNSACNPIIYTFFNEDFRRAFKKLTTCGKAVSSPIYL</sequence>
<evidence type="ECO:0000313" key="15">
    <source>
        <dbReference type="Proteomes" id="UP000242188"/>
    </source>
</evidence>
<feature type="region of interest" description="Disordered" evidence="11">
    <location>
        <begin position="356"/>
        <end position="394"/>
    </location>
</feature>
<keyword evidence="7" id="KW-1015">Disulfide bond</keyword>
<evidence type="ECO:0000256" key="3">
    <source>
        <dbReference type="ARBA" id="ARBA00022692"/>
    </source>
</evidence>
<evidence type="ECO:0000256" key="1">
    <source>
        <dbReference type="ARBA" id="ARBA00004651"/>
    </source>
</evidence>
<dbReference type="InterPro" id="IPR000276">
    <property type="entry name" value="GPCR_Rhodpsn"/>
</dbReference>
<keyword evidence="8 10" id="KW-0675">Receptor</keyword>
<feature type="transmembrane region" description="Helical" evidence="12">
    <location>
        <begin position="203"/>
        <end position="228"/>
    </location>
</feature>
<gene>
    <name evidence="14" type="ORF">KP79_PYT17224</name>
</gene>
<dbReference type="GO" id="GO:0043410">
    <property type="term" value="P:positive regulation of MAPK cascade"/>
    <property type="evidence" value="ECO:0007669"/>
    <property type="project" value="TreeGrafter"/>
</dbReference>
<keyword evidence="9 10" id="KW-0807">Transducer</keyword>
<proteinExistence type="inferred from homology"/>
<keyword evidence="6 12" id="KW-0472">Membrane</keyword>
<comment type="subcellular location">
    <subcellularLocation>
        <location evidence="1">Cell membrane</location>
        <topology evidence="1">Multi-pass membrane protein</topology>
    </subcellularLocation>
</comment>
<evidence type="ECO:0000256" key="12">
    <source>
        <dbReference type="SAM" id="Phobius"/>
    </source>
</evidence>
<name>A0A210PP96_MIZYE</name>
<evidence type="ECO:0000256" key="5">
    <source>
        <dbReference type="ARBA" id="ARBA00023040"/>
    </source>
</evidence>
<feature type="transmembrane region" description="Helical" evidence="12">
    <location>
        <begin position="82"/>
        <end position="107"/>
    </location>
</feature>
<dbReference type="SUPFAM" id="SSF81321">
    <property type="entry name" value="Family A G protein-coupled receptor-like"/>
    <property type="match status" value="1"/>
</dbReference>
<feature type="compositionally biased region" description="Low complexity" evidence="11">
    <location>
        <begin position="365"/>
        <end position="393"/>
    </location>
</feature>
<keyword evidence="2" id="KW-1003">Cell membrane</keyword>
<organism evidence="14 15">
    <name type="scientific">Mizuhopecten yessoensis</name>
    <name type="common">Japanese scallop</name>
    <name type="synonym">Patinopecten yessoensis</name>
    <dbReference type="NCBI Taxonomy" id="6573"/>
    <lineage>
        <taxon>Eukaryota</taxon>
        <taxon>Metazoa</taxon>
        <taxon>Spiralia</taxon>
        <taxon>Lophotrochozoa</taxon>
        <taxon>Mollusca</taxon>
        <taxon>Bivalvia</taxon>
        <taxon>Autobranchia</taxon>
        <taxon>Pteriomorphia</taxon>
        <taxon>Pectinida</taxon>
        <taxon>Pectinoidea</taxon>
        <taxon>Pectinidae</taxon>
        <taxon>Mizuhopecten</taxon>
    </lineage>
</organism>
<dbReference type="PANTHER" id="PTHR24248:SF199">
    <property type="entry name" value="IP13425P-RELATED"/>
    <property type="match status" value="1"/>
</dbReference>
<feature type="transmembrane region" description="Helical" evidence="12">
    <location>
        <begin position="505"/>
        <end position="528"/>
    </location>
</feature>
<comment type="caution">
    <text evidence="14">The sequence shown here is derived from an EMBL/GenBank/DDBJ whole genome shotgun (WGS) entry which is preliminary data.</text>
</comment>